<reference evidence="2 3" key="1">
    <citation type="submission" date="2016-02" db="EMBL/GenBank/DDBJ databases">
        <title>Genome analysis of coral dinoflagellate symbionts highlights evolutionary adaptations to a symbiotic lifestyle.</title>
        <authorList>
            <person name="Aranda M."/>
            <person name="Li Y."/>
            <person name="Liew Y.J."/>
            <person name="Baumgarten S."/>
            <person name="Simakov O."/>
            <person name="Wilson M."/>
            <person name="Piel J."/>
            <person name="Ashoor H."/>
            <person name="Bougouffa S."/>
            <person name="Bajic V.B."/>
            <person name="Ryu T."/>
            <person name="Ravasi T."/>
            <person name="Bayer T."/>
            <person name="Micklem G."/>
            <person name="Kim H."/>
            <person name="Bhak J."/>
            <person name="Lajeunesse T.C."/>
            <person name="Voolstra C.R."/>
        </authorList>
    </citation>
    <scope>NUCLEOTIDE SEQUENCE [LARGE SCALE GENOMIC DNA]</scope>
    <source>
        <strain evidence="2 3">CCMP2467</strain>
    </source>
</reference>
<dbReference type="OrthoDB" id="433071at2759"/>
<evidence type="ECO:0000256" key="1">
    <source>
        <dbReference type="SAM" id="MobiDB-lite"/>
    </source>
</evidence>
<dbReference type="AlphaFoldDB" id="A0A1Q9F1R2"/>
<evidence type="ECO:0000313" key="2">
    <source>
        <dbReference type="EMBL" id="OLQ13595.1"/>
    </source>
</evidence>
<comment type="caution">
    <text evidence="2">The sequence shown here is derived from an EMBL/GenBank/DDBJ whole genome shotgun (WGS) entry which is preliminary data.</text>
</comment>
<accession>A0A1Q9F1R2</accession>
<dbReference type="EMBL" id="LSRX01000026">
    <property type="protein sequence ID" value="OLQ13595.1"/>
    <property type="molecule type" value="Genomic_DNA"/>
</dbReference>
<evidence type="ECO:0000313" key="3">
    <source>
        <dbReference type="Proteomes" id="UP000186817"/>
    </source>
</evidence>
<proteinExistence type="predicted"/>
<dbReference type="Proteomes" id="UP000186817">
    <property type="component" value="Unassembled WGS sequence"/>
</dbReference>
<organism evidence="2 3">
    <name type="scientific">Symbiodinium microadriaticum</name>
    <name type="common">Dinoflagellate</name>
    <name type="synonym">Zooxanthella microadriatica</name>
    <dbReference type="NCBI Taxonomy" id="2951"/>
    <lineage>
        <taxon>Eukaryota</taxon>
        <taxon>Sar</taxon>
        <taxon>Alveolata</taxon>
        <taxon>Dinophyceae</taxon>
        <taxon>Suessiales</taxon>
        <taxon>Symbiodiniaceae</taxon>
        <taxon>Symbiodinium</taxon>
    </lineage>
</organism>
<gene>
    <name evidence="2" type="ORF">AK812_SmicGene2376</name>
</gene>
<feature type="compositionally biased region" description="Basic residues" evidence="1">
    <location>
        <begin position="783"/>
        <end position="801"/>
    </location>
</feature>
<feature type="region of interest" description="Disordered" evidence="1">
    <location>
        <begin position="78"/>
        <end position="102"/>
    </location>
</feature>
<name>A0A1Q9F1R2_SYMMI</name>
<keyword evidence="3" id="KW-1185">Reference proteome</keyword>
<sequence>MAGGPISRALGSSQVRARVAALTRELQAACKADGKGWQHAVGLLFDELDHADRTGRKCYSPDKLRSLHCCSDLRRMGKSPMKKKASASSTRKANKKKMVPRNGARVDRRGLRWALQALLKEKGGRTDLKYEKVTKTHDKVMREVPIENRAGYPLVFPKGSVDPKKWRTIEGKEVIVDFHRAKWLPDDWGQGVKCTNRIARSRGGGGTYTVIVSPDGRVFYHRKAAEEHYGKSFSNELGFQGQVRLAKLKAKEAVQLVRLQIKEIPNRPKGDIRTDAAESLFKLLSPEERKCIPKASEFHFCVVSARRASTVEGVQDIFKVQCQFDEAGVVPTWYVDSDSVKEYRKLGLQAVEGGRLCPSRNKALKDANLLGKICVQASDDISAWEYRHGKRAASRDDALCNAAWAKAKRYVLSPLTAAQFIVAKMRGAPQPKPKLGSCSRTMAGEEFGTKHFILGDVAAKLMLGAPSVRGTLPWMGLSYSKVALNRAMPVKKRADTIWPELDWCFCVYRLPPLGALFTQVLSGKKSLAHSRIHTSAAAKSRAKDGFLVERGDSAHEMFPELEEISEAESRNAANFSADILTDFVALIPPGGTTARHLQKFLVLLKLFCSDALGDILLELVASQVRGTFRVAQKIHQLPFITSLTIQGCNCLFTPVYKRCRRGDFFVVDTGSKVRFDENLNLKEDYDFSCSHIRAHGGVMRCNRMTLTVKHYSNSGGACSNRDKKGKEEQRNIGILMDKWPRALRFNPKRTNEVIMSWPADDDAEGKHHEKRKPSQRPGAGKPGKTKAVAKKTKVTRPKAHHPSNAVILQTEKSKEANNARIKPYVARRCGRVSGKRVSEVLGRLKYTTAEGETRTYVTSDLSYDLQRGFLKLKASKSG</sequence>
<protein>
    <submittedName>
        <fullName evidence="2">Uncharacterized protein</fullName>
    </submittedName>
</protein>
<feature type="region of interest" description="Disordered" evidence="1">
    <location>
        <begin position="757"/>
        <end position="802"/>
    </location>
</feature>